<evidence type="ECO:0000313" key="4">
    <source>
        <dbReference type="EMBL" id="CAH3023492.1"/>
    </source>
</evidence>
<accession>A0ABN8M1P8</accession>
<feature type="region of interest" description="Disordered" evidence="2">
    <location>
        <begin position="452"/>
        <end position="491"/>
    </location>
</feature>
<reference evidence="4 5" key="1">
    <citation type="submission" date="2022-05" db="EMBL/GenBank/DDBJ databases">
        <authorList>
            <consortium name="Genoscope - CEA"/>
            <person name="William W."/>
        </authorList>
    </citation>
    <scope>NUCLEOTIDE SEQUENCE [LARGE SCALE GENOMIC DNA]</scope>
</reference>
<dbReference type="EMBL" id="CALNXI010000263">
    <property type="protein sequence ID" value="CAH3023492.1"/>
    <property type="molecule type" value="Genomic_DNA"/>
</dbReference>
<feature type="compositionally biased region" description="Polar residues" evidence="2">
    <location>
        <begin position="55"/>
        <end position="78"/>
    </location>
</feature>
<evidence type="ECO:0000256" key="1">
    <source>
        <dbReference type="SAM" id="Coils"/>
    </source>
</evidence>
<organism evidence="4 5">
    <name type="scientific">Porites evermanni</name>
    <dbReference type="NCBI Taxonomy" id="104178"/>
    <lineage>
        <taxon>Eukaryota</taxon>
        <taxon>Metazoa</taxon>
        <taxon>Cnidaria</taxon>
        <taxon>Anthozoa</taxon>
        <taxon>Hexacorallia</taxon>
        <taxon>Scleractinia</taxon>
        <taxon>Fungiina</taxon>
        <taxon>Poritidae</taxon>
        <taxon>Porites</taxon>
    </lineage>
</organism>
<evidence type="ECO:0000256" key="2">
    <source>
        <dbReference type="SAM" id="MobiDB-lite"/>
    </source>
</evidence>
<feature type="compositionally biased region" description="Basic and acidic residues" evidence="2">
    <location>
        <begin position="99"/>
        <end position="113"/>
    </location>
</feature>
<dbReference type="InterPro" id="IPR002048">
    <property type="entry name" value="EF_hand_dom"/>
</dbReference>
<dbReference type="InterPro" id="IPR040774">
    <property type="entry name" value="DUF5580"/>
</dbReference>
<dbReference type="Gene3D" id="1.10.238.10">
    <property type="entry name" value="EF-hand"/>
    <property type="match status" value="1"/>
</dbReference>
<keyword evidence="5" id="KW-1185">Reference proteome</keyword>
<feature type="compositionally biased region" description="Basic and acidic residues" evidence="2">
    <location>
        <begin position="452"/>
        <end position="465"/>
    </location>
</feature>
<dbReference type="Pfam" id="PF17743">
    <property type="entry name" value="DUF5580"/>
    <property type="match status" value="1"/>
</dbReference>
<keyword evidence="1" id="KW-0175">Coiled coil</keyword>
<name>A0ABN8M1P8_9CNID</name>
<dbReference type="PANTHER" id="PTHR34830">
    <property type="entry name" value="SIMILAR TO HYPOTHETICAL PROTEIN MGC34837"/>
    <property type="match status" value="1"/>
</dbReference>
<feature type="domain" description="EF-hand" evidence="3">
    <location>
        <begin position="352"/>
        <end position="387"/>
    </location>
</feature>
<comment type="caution">
    <text evidence="4">The sequence shown here is derived from an EMBL/GenBank/DDBJ whole genome shotgun (WGS) entry which is preliminary data.</text>
</comment>
<feature type="region of interest" description="Disordered" evidence="2">
    <location>
        <begin position="391"/>
        <end position="417"/>
    </location>
</feature>
<dbReference type="Pfam" id="PF20743">
    <property type="entry name" value="DUF5580_C"/>
    <property type="match status" value="1"/>
</dbReference>
<feature type="region of interest" description="Disordered" evidence="2">
    <location>
        <begin position="55"/>
        <end position="138"/>
    </location>
</feature>
<dbReference type="InterPro" id="IPR049247">
    <property type="entry name" value="DUF5580_C"/>
</dbReference>
<protein>
    <recommendedName>
        <fullName evidence="3">EF-hand domain-containing protein</fullName>
    </recommendedName>
</protein>
<dbReference type="InterPro" id="IPR011992">
    <property type="entry name" value="EF-hand-dom_pair"/>
</dbReference>
<feature type="region of interest" description="Disordered" evidence="2">
    <location>
        <begin position="241"/>
        <end position="281"/>
    </location>
</feature>
<dbReference type="SUPFAM" id="SSF47473">
    <property type="entry name" value="EF-hand"/>
    <property type="match status" value="1"/>
</dbReference>
<dbReference type="PROSITE" id="PS50222">
    <property type="entry name" value="EF_HAND_2"/>
    <property type="match status" value="1"/>
</dbReference>
<dbReference type="PANTHER" id="PTHR34830:SF1">
    <property type="entry name" value="GENE 12695-RELATED"/>
    <property type="match status" value="1"/>
</dbReference>
<feature type="compositionally biased region" description="Polar residues" evidence="2">
    <location>
        <begin position="241"/>
        <end position="257"/>
    </location>
</feature>
<gene>
    <name evidence="4" type="ORF">PEVE_00019505</name>
</gene>
<feature type="coiled-coil region" evidence="1">
    <location>
        <begin position="492"/>
        <end position="519"/>
    </location>
</feature>
<evidence type="ECO:0000259" key="3">
    <source>
        <dbReference type="PROSITE" id="PS50222"/>
    </source>
</evidence>
<dbReference type="InterPro" id="IPR048316">
    <property type="entry name" value="DUF5580_N"/>
</dbReference>
<sequence length="616" mass="70253">MKTFKMAGLAPFGRDDQPHLEVKIVGGKHVEVPVDNHGKPLNQSKTVNRAEWSLPGQQYGQRSSVLSTANSEKSSSMISPPPWINRTDTPPRKILKSLENPDDHQSKSLEGLRKFSSPSSPQVLPPIRKKSGVDGDQSTRDLASRLNAVLLGFDTIKLKDAYLSFAGYDSTLTGFVSAEQVEREFFRLKIPLKGELLNELLVIFMSAHRPNWVNYEQLLKFINNAVQPTVTREFNVPKLDVTSNPGDRLQQRMSGNSPRAEVNLPLKPNQVSPRSDDMPKGRQSAITARKAFQDKQDTEILLQMEQMLKEIDHAQAHVQALRRHLEEQDGAGAEFISSQKLKTICLRHHIPFNNSLLDKVIDRLDRYNSGKVSWLEFMSFVERALPLPTSSISSSHSYSRNGGRVLETPPDRPVWETRQPLKGVSHEGRYPSYDTSMDQEQHNILVKELEEQRRGRSYRQHHDPEGSGINGDHVRSQEAEVSEPVNERQGDLLRRQHELIEKKRQIQKEQEEIDQIIQHQKKKLYGDDRDYDPPHYHEEESKVKRFMKLANALYVCDSDQSGLIDVDETHRLLNNYNLVNQLGFSAELIEKTLRSCLTTDDKVSVDDLIDELKGHL</sequence>
<dbReference type="InterPro" id="IPR049246">
    <property type="entry name" value="DUF5580_M"/>
</dbReference>
<evidence type="ECO:0000313" key="5">
    <source>
        <dbReference type="Proteomes" id="UP001159427"/>
    </source>
</evidence>
<proteinExistence type="predicted"/>
<dbReference type="Pfam" id="PF20742">
    <property type="entry name" value="DUF5580_M"/>
    <property type="match status" value="1"/>
</dbReference>
<dbReference type="Proteomes" id="UP001159427">
    <property type="component" value="Unassembled WGS sequence"/>
</dbReference>